<dbReference type="SUPFAM" id="SSF54909">
    <property type="entry name" value="Dimeric alpha+beta barrel"/>
    <property type="match status" value="1"/>
</dbReference>
<dbReference type="EMBL" id="CP158568">
    <property type="protein sequence ID" value="XBY43833.1"/>
    <property type="molecule type" value="Genomic_DNA"/>
</dbReference>
<dbReference type="KEGG" id="mflg:ABS361_17450"/>
<dbReference type="AlphaFoldDB" id="A0AAU7X7C6"/>
<dbReference type="Gene3D" id="3.30.70.100">
    <property type="match status" value="1"/>
</dbReference>
<sequence>MPKAYWIARVDITDPDAYKEYLARNSVAFAKYGARFIVRGGPFETVRGEARQRNIVIEFADLATARACAESPEYAEAALWRDKGAIVDLILIEGYDGVQPGA</sequence>
<dbReference type="InterPro" id="IPR010753">
    <property type="entry name" value="DUF1330"/>
</dbReference>
<evidence type="ECO:0000313" key="2">
    <source>
        <dbReference type="EMBL" id="XBY43833.1"/>
    </source>
</evidence>
<accession>A0AAU7X7C6</accession>
<gene>
    <name evidence="2" type="ORF">ABS361_17450</name>
</gene>
<proteinExistence type="predicted"/>
<feature type="domain" description="DUF1330" evidence="1">
    <location>
        <begin position="3"/>
        <end position="95"/>
    </location>
</feature>
<protein>
    <submittedName>
        <fullName evidence="2">DUF1330 domain-containing protein</fullName>
    </submittedName>
</protein>
<dbReference type="PANTHER" id="PTHR41521">
    <property type="match status" value="1"/>
</dbReference>
<dbReference type="RefSeq" id="WP_407048932.1">
    <property type="nucleotide sequence ID" value="NZ_CP158568.1"/>
</dbReference>
<reference evidence="2" key="1">
    <citation type="submission" date="2024-06" db="EMBL/GenBank/DDBJ databases">
        <title>Methylostella associata gen. nov., sp. nov., a novel Ancalomicrobiaceae-affiliated facultatively methylotrophic bacteria that feed on methanotrophs of the genus Methylococcus.</title>
        <authorList>
            <person name="Saltykova V."/>
            <person name="Danilova O.V."/>
            <person name="Oshkin I.Y."/>
            <person name="Belova S.E."/>
            <person name="Pimenov N.V."/>
            <person name="Dedysh S.N."/>
        </authorList>
    </citation>
    <scope>NUCLEOTIDE SEQUENCE</scope>
    <source>
        <strain evidence="2">S20</strain>
    </source>
</reference>
<dbReference type="PANTHER" id="PTHR41521:SF4">
    <property type="entry name" value="BLR0684 PROTEIN"/>
    <property type="match status" value="1"/>
</dbReference>
<organism evidence="2">
    <name type="scientific">Methyloraptor flagellatus</name>
    <dbReference type="NCBI Taxonomy" id="3162530"/>
    <lineage>
        <taxon>Bacteria</taxon>
        <taxon>Pseudomonadati</taxon>
        <taxon>Pseudomonadota</taxon>
        <taxon>Alphaproteobacteria</taxon>
        <taxon>Hyphomicrobiales</taxon>
        <taxon>Ancalomicrobiaceae</taxon>
        <taxon>Methyloraptor</taxon>
    </lineage>
</organism>
<dbReference type="Pfam" id="PF07045">
    <property type="entry name" value="DUF1330"/>
    <property type="match status" value="1"/>
</dbReference>
<evidence type="ECO:0000259" key="1">
    <source>
        <dbReference type="Pfam" id="PF07045"/>
    </source>
</evidence>
<dbReference type="InterPro" id="IPR011008">
    <property type="entry name" value="Dimeric_a/b-barrel"/>
</dbReference>
<name>A0AAU7X7C6_9HYPH</name>